<proteinExistence type="inferred from homology"/>
<dbReference type="GO" id="GO:0052689">
    <property type="term" value="F:carboxylic ester hydrolase activity"/>
    <property type="evidence" value="ECO:0007669"/>
    <property type="project" value="UniProtKB-ARBA"/>
</dbReference>
<evidence type="ECO:0000259" key="3">
    <source>
        <dbReference type="Pfam" id="PF02129"/>
    </source>
</evidence>
<organism evidence="4 5">
    <name type="scientific">Rhodococcoides fascians</name>
    <name type="common">Rhodococcus fascians</name>
    <dbReference type="NCBI Taxonomy" id="1828"/>
    <lineage>
        <taxon>Bacteria</taxon>
        <taxon>Bacillati</taxon>
        <taxon>Actinomycetota</taxon>
        <taxon>Actinomycetes</taxon>
        <taxon>Mycobacteriales</taxon>
        <taxon>Nocardiaceae</taxon>
        <taxon>Rhodococcoides</taxon>
    </lineage>
</organism>
<dbReference type="Pfam" id="PF02129">
    <property type="entry name" value="Peptidase_S15"/>
    <property type="match status" value="1"/>
</dbReference>
<dbReference type="PANTHER" id="PTHR22946:SF9">
    <property type="entry name" value="POLYKETIDE TRANSFERASE AF380"/>
    <property type="match status" value="1"/>
</dbReference>
<gene>
    <name evidence="4" type="ORF">A3Q41_02954</name>
</gene>
<keyword evidence="5" id="KW-1185">Reference proteome</keyword>
<evidence type="ECO:0000313" key="4">
    <source>
        <dbReference type="EMBL" id="AMY24245.1"/>
    </source>
</evidence>
<dbReference type="PATRIC" id="fig|1653479.3.peg.2990"/>
<comment type="similarity">
    <text evidence="1">Belongs to the AB hydrolase superfamily.</text>
</comment>
<dbReference type="InterPro" id="IPR050261">
    <property type="entry name" value="FrsA_esterase"/>
</dbReference>
<keyword evidence="2" id="KW-0378">Hydrolase</keyword>
<dbReference type="SUPFAM" id="SSF53474">
    <property type="entry name" value="alpha/beta-Hydrolases"/>
    <property type="match status" value="1"/>
</dbReference>
<dbReference type="InterPro" id="IPR029058">
    <property type="entry name" value="AB_hydrolase_fold"/>
</dbReference>
<accession>A0A143QM55</accession>
<dbReference type="PANTHER" id="PTHR22946">
    <property type="entry name" value="DIENELACTONE HYDROLASE DOMAIN-CONTAINING PROTEIN-RELATED"/>
    <property type="match status" value="1"/>
</dbReference>
<name>A0A143QM55_RHOFA</name>
<dbReference type="AlphaFoldDB" id="A0A143QM55"/>
<reference evidence="4 5" key="1">
    <citation type="journal article" date="2016" name="Genome Announc.">
        <title>Complete Genome and Plasmid Sequences for Rhodococcus fascians D188 and Draft Sequences for Rhodococcus Isolates PBTS 1 and PBTS 2.</title>
        <authorList>
            <person name="Stamler R.A."/>
            <person name="Vereecke D."/>
            <person name="Zhang Y."/>
            <person name="Schilkey F."/>
            <person name="Devitt N."/>
            <person name="Randall J.J."/>
        </authorList>
    </citation>
    <scope>NUCLEOTIDE SEQUENCE [LARGE SCALE GENOMIC DNA]</scope>
    <source>
        <strain evidence="4 5">PBTS2</strain>
    </source>
</reference>
<protein>
    <recommendedName>
        <fullName evidence="3">Xaa-Pro dipeptidyl-peptidase-like domain-containing protein</fullName>
    </recommendedName>
</protein>
<dbReference type="KEGG" id="rhs:A3Q41_02954"/>
<sequence length="316" mass="34181">MITDDHTGFTRTETSFHSNGVRCATTVFRPRSPVSDRLPVIVMAHGFGSPRAMRLYAYAERFVAAGYVVCVFDYRFFGDSEGEPRQLLDVNEQLIDWRNAVDFARSLDGVDNNRVVGWGTSFAGGHVLTLAGNGVRFAAVIAQVPHIDGIAAVRATGLRQAVRLAPAAMSDAVRAVLGRSPRYVDSVGLPGQRAVMVSPDAMKGRDRLVLESGLSDGDYPETVAARILLKIWRYSPGRTMSRIDCPTLVQIASEDTVTPASVAQRAAAKVRGATVRTYVGGHFDPYVEPLFSSVIGDQLAFLVDTVPVQLRAVPSA</sequence>
<dbReference type="Gene3D" id="3.40.50.1820">
    <property type="entry name" value="alpha/beta hydrolase"/>
    <property type="match status" value="1"/>
</dbReference>
<dbReference type="Proteomes" id="UP000076038">
    <property type="component" value="Chromosome"/>
</dbReference>
<dbReference type="OrthoDB" id="5902829at2"/>
<evidence type="ECO:0000313" key="5">
    <source>
        <dbReference type="Proteomes" id="UP000076038"/>
    </source>
</evidence>
<evidence type="ECO:0000256" key="2">
    <source>
        <dbReference type="ARBA" id="ARBA00022801"/>
    </source>
</evidence>
<evidence type="ECO:0000256" key="1">
    <source>
        <dbReference type="ARBA" id="ARBA00008645"/>
    </source>
</evidence>
<feature type="domain" description="Xaa-Pro dipeptidyl-peptidase-like" evidence="3">
    <location>
        <begin position="20"/>
        <end position="258"/>
    </location>
</feature>
<reference evidence="5" key="2">
    <citation type="submission" date="2016-04" db="EMBL/GenBank/DDBJ databases">
        <title>Complete Genome and Plasmid Sequences for Rhodococcus fascians D188 and Draft Sequences for Rhodococcus spp. Isolates PBTS 1 and PBTS 2.</title>
        <authorList>
            <person name="Stamer R."/>
            <person name="Vereecke D."/>
            <person name="Zhang Y."/>
            <person name="Schilkey F."/>
            <person name="Devitt N."/>
            <person name="Randall J."/>
        </authorList>
    </citation>
    <scope>NUCLEOTIDE SEQUENCE [LARGE SCALE GENOMIC DNA]</scope>
    <source>
        <strain evidence="5">PBTS2</strain>
    </source>
</reference>
<dbReference type="InterPro" id="IPR000383">
    <property type="entry name" value="Xaa-Pro-like_dom"/>
</dbReference>
<dbReference type="RefSeq" id="WP_048319570.1">
    <property type="nucleotide sequence ID" value="NZ_CP015220.1"/>
</dbReference>
<dbReference type="EMBL" id="CP015220">
    <property type="protein sequence ID" value="AMY24245.1"/>
    <property type="molecule type" value="Genomic_DNA"/>
</dbReference>
<dbReference type="Gene3D" id="1.10.10.800">
    <property type="match status" value="1"/>
</dbReference>